<dbReference type="EMBL" id="AP021858">
    <property type="protein sequence ID" value="BBO22717.1"/>
    <property type="molecule type" value="Genomic_DNA"/>
</dbReference>
<dbReference type="AlphaFoldDB" id="A0A809S2D5"/>
<name>A0A809S2D5_9BACT</name>
<protein>
    <submittedName>
        <fullName evidence="1">Uncharacterized protein</fullName>
    </submittedName>
</protein>
<evidence type="ECO:0000313" key="1">
    <source>
        <dbReference type="EMBL" id="BBO22717.1"/>
    </source>
</evidence>
<accession>A0A809S2D5</accession>
<dbReference type="KEGG" id="npy:NPRO_03120"/>
<evidence type="ECO:0000313" key="2">
    <source>
        <dbReference type="Proteomes" id="UP000662873"/>
    </source>
</evidence>
<dbReference type="Proteomes" id="UP000662873">
    <property type="component" value="Chromosome"/>
</dbReference>
<organism evidence="1 2">
    <name type="scientific">Candidatus Nitrosymbiomonas proteolyticus</name>
    <dbReference type="NCBI Taxonomy" id="2608984"/>
    <lineage>
        <taxon>Bacteria</taxon>
        <taxon>Bacillati</taxon>
        <taxon>Armatimonadota</taxon>
        <taxon>Armatimonadota incertae sedis</taxon>
        <taxon>Candidatus Nitrosymbiomonas</taxon>
    </lineage>
</organism>
<sequence>MLTLALWVALVGSPSWSARPEPSQQLQFRFEVAPAKRVFARLSETLGENHEAAPGVADDLLFLDIKGASAEEIRSRIAWALSASWSKEEAGWVLRRSARQSEEEWERMLKQREQGLKNAFAKFELQAGLPQFSESDAEALIARIQSEAQRPRTEYRARYEARMSISRQLPEGRLSQRLMAAFDPAVFNALPLNEATVLSSQPNSMQRRLPFSVAQALDAFQKEYSVWQKALASLPEPDEEDEEAMAQTYNPMGSFLMKRPALNRPLAKVNVVVENYADSIQLGIQILDGDQNVIADEWESVTLMDPFYEEMVSGGDLAGSGEKFVFGENSKNLIDHMSHEWRQMEEDEPTPAPPLSPEVRQMLLRPESNDPASWLLTEVLTGYSKFLDKNVVIAPRDLFYMCLVLTAESGINPQVCERIVLSPSLFERATEGEWLQARLWNAPLVRKHRTSRTAFGKALRAADGLGYPTADILSEFATANPVPDPADYLSSEWIPSLLQPEMSDTWDQVSYDNAVLRLFGSLTPAQRSRMAAAPVSLGSLSPQQRQLITRAVFAERELMPFVDEEIDIELAESEEGQFWRTDEPTELFPTGLPSEGTVQLEVETLSGAMVSYGGEGSRSFMSAEDLAYYELLRTDPKFREEMEDEPVELGPMWVARQHTFEFSFVFGVNVTGSLSFDVTEFDKRDIPSIAQLPAAILQEIRVHMQNLKSGAIPPRPQR</sequence>
<proteinExistence type="predicted"/>
<reference evidence="1" key="1">
    <citation type="journal article" name="DNA Res.">
        <title>The physiological potential of anammox bacteria as revealed by their core genome structure.</title>
        <authorList>
            <person name="Okubo T."/>
            <person name="Toyoda A."/>
            <person name="Fukuhara K."/>
            <person name="Uchiyama I."/>
            <person name="Harigaya Y."/>
            <person name="Kuroiwa M."/>
            <person name="Suzuki T."/>
            <person name="Murakami Y."/>
            <person name="Suwa Y."/>
            <person name="Takami H."/>
        </authorList>
    </citation>
    <scope>NUCLEOTIDE SEQUENCE</scope>
    <source>
        <strain evidence="1">317325-2</strain>
    </source>
</reference>
<gene>
    <name evidence="1" type="ORF">NPRO_03120</name>
</gene>